<dbReference type="Proteomes" id="UP000598971">
    <property type="component" value="Unassembled WGS sequence"/>
</dbReference>
<proteinExistence type="predicted"/>
<organism evidence="1 2">
    <name type="scientific">Limnovirga soli</name>
    <dbReference type="NCBI Taxonomy" id="2656915"/>
    <lineage>
        <taxon>Bacteria</taxon>
        <taxon>Pseudomonadati</taxon>
        <taxon>Bacteroidota</taxon>
        <taxon>Chitinophagia</taxon>
        <taxon>Chitinophagales</taxon>
        <taxon>Chitinophagaceae</taxon>
        <taxon>Limnovirga</taxon>
    </lineage>
</organism>
<dbReference type="SUPFAM" id="SSF54913">
    <property type="entry name" value="GlnB-like"/>
    <property type="match status" value="1"/>
</dbReference>
<reference evidence="1" key="1">
    <citation type="submission" date="2019-10" db="EMBL/GenBank/DDBJ databases">
        <title>Draft genome sequence of Panacibacter sp. KCS-6.</title>
        <authorList>
            <person name="Yim K.J."/>
        </authorList>
    </citation>
    <scope>NUCLEOTIDE SEQUENCE</scope>
    <source>
        <strain evidence="1">KCS-6</strain>
    </source>
</reference>
<evidence type="ECO:0000313" key="1">
    <source>
        <dbReference type="EMBL" id="NNV56707.1"/>
    </source>
</evidence>
<gene>
    <name evidence="1" type="ORF">GD597_14645</name>
</gene>
<evidence type="ECO:0000313" key="2">
    <source>
        <dbReference type="Proteomes" id="UP000598971"/>
    </source>
</evidence>
<dbReference type="RefSeq" id="WP_171608650.1">
    <property type="nucleotide sequence ID" value="NZ_WHPF01000010.1"/>
</dbReference>
<dbReference type="AlphaFoldDB" id="A0A8J8FHI4"/>
<comment type="caution">
    <text evidence="1">The sequence shown here is derived from an EMBL/GenBank/DDBJ whole genome shotgun (WGS) entry which is preliminary data.</text>
</comment>
<dbReference type="InterPro" id="IPR011322">
    <property type="entry name" value="N-reg_PII-like_a/b"/>
</dbReference>
<keyword evidence="2" id="KW-1185">Reference proteome</keyword>
<name>A0A8J8FHI4_9BACT</name>
<sequence>MKLLFVTCLKEYQSEVAAIFSKANIHVFSATKTTGFRDNQQPDIIHSWFSSGDEKFDSIFLYSFTEDANADNAMEFVKSYNASVNSGFPIRAFILPVEKSSY</sequence>
<protein>
    <submittedName>
        <fullName evidence="1">Uncharacterized protein</fullName>
    </submittedName>
</protein>
<dbReference type="EMBL" id="WHPF01000010">
    <property type="protein sequence ID" value="NNV56707.1"/>
    <property type="molecule type" value="Genomic_DNA"/>
</dbReference>
<accession>A0A8J8FHI4</accession>